<dbReference type="SMART" id="SM00155">
    <property type="entry name" value="PLDc"/>
    <property type="match status" value="2"/>
</dbReference>
<keyword evidence="5 12" id="KW-0812">Transmembrane</keyword>
<evidence type="ECO:0000256" key="13">
    <source>
        <dbReference type="NCBIfam" id="TIGR04265"/>
    </source>
</evidence>
<keyword evidence="16" id="KW-1185">Reference proteome</keyword>
<evidence type="ECO:0000256" key="12">
    <source>
        <dbReference type="HAMAP-Rule" id="MF_01916"/>
    </source>
</evidence>
<dbReference type="InterPro" id="IPR025202">
    <property type="entry name" value="PLD-like_dom"/>
</dbReference>
<feature type="active site" evidence="12">
    <location>
        <position position="225"/>
    </location>
</feature>
<comment type="subcellular location">
    <subcellularLocation>
        <location evidence="1 12">Cell membrane</location>
        <topology evidence="1 12">Multi-pass membrane protein</topology>
    </subcellularLocation>
</comment>
<dbReference type="HAMAP" id="MF_01916">
    <property type="entry name" value="Cardiolipin_synth_Cls"/>
    <property type="match status" value="1"/>
</dbReference>
<accession>A0A4S4BK97</accession>
<dbReference type="InterPro" id="IPR027379">
    <property type="entry name" value="CLS_N"/>
</dbReference>
<evidence type="ECO:0000313" key="15">
    <source>
        <dbReference type="EMBL" id="THF75138.1"/>
    </source>
</evidence>
<dbReference type="EMBL" id="SSOB01000034">
    <property type="protein sequence ID" value="THF75138.1"/>
    <property type="molecule type" value="Genomic_DNA"/>
</dbReference>
<feature type="domain" description="PLD phosphodiesterase" evidence="14">
    <location>
        <begin position="220"/>
        <end position="247"/>
    </location>
</feature>
<dbReference type="InterPro" id="IPR030874">
    <property type="entry name" value="Cardiolipin_synth_Firmi"/>
</dbReference>
<organism evidence="15 16">
    <name type="scientific">Cohnella fermenti</name>
    <dbReference type="NCBI Taxonomy" id="2565925"/>
    <lineage>
        <taxon>Bacteria</taxon>
        <taxon>Bacillati</taxon>
        <taxon>Bacillota</taxon>
        <taxon>Bacilli</taxon>
        <taxon>Bacillales</taxon>
        <taxon>Paenibacillaceae</taxon>
        <taxon>Cohnella</taxon>
    </lineage>
</organism>
<keyword evidence="8 12" id="KW-0443">Lipid metabolism</keyword>
<dbReference type="PANTHER" id="PTHR21248:SF22">
    <property type="entry name" value="PHOSPHOLIPASE D"/>
    <property type="match status" value="1"/>
</dbReference>
<dbReference type="FunFam" id="3.30.870.10:FF:000014">
    <property type="entry name" value="Cardiolipin synthase"/>
    <property type="match status" value="1"/>
</dbReference>
<feature type="transmembrane region" description="Helical" evidence="12">
    <location>
        <begin position="6"/>
        <end position="28"/>
    </location>
</feature>
<evidence type="ECO:0000256" key="10">
    <source>
        <dbReference type="ARBA" id="ARBA00023209"/>
    </source>
</evidence>
<name>A0A4S4BK97_9BACL</name>
<reference evidence="15 16" key="1">
    <citation type="submission" date="2019-04" db="EMBL/GenBank/DDBJ databases">
        <title>Cohnella sp. nov. isolated from preserved vegetables.</title>
        <authorList>
            <person name="Lin S.-Y."/>
            <person name="Hung M.-H."/>
            <person name="Young C.-C."/>
        </authorList>
    </citation>
    <scope>NUCLEOTIDE SEQUENCE [LARGE SCALE GENOMIC DNA]</scope>
    <source>
        <strain evidence="15 16">CC-MHH1044</strain>
    </source>
</reference>
<dbReference type="AlphaFoldDB" id="A0A4S4BK97"/>
<feature type="transmembrane region" description="Helical" evidence="12">
    <location>
        <begin position="35"/>
        <end position="57"/>
    </location>
</feature>
<dbReference type="EC" id="2.7.8.-" evidence="12 13"/>
<keyword evidence="10 12" id="KW-0594">Phospholipid biosynthesis</keyword>
<dbReference type="PANTHER" id="PTHR21248">
    <property type="entry name" value="CARDIOLIPIN SYNTHASE"/>
    <property type="match status" value="1"/>
</dbReference>
<evidence type="ECO:0000256" key="7">
    <source>
        <dbReference type="ARBA" id="ARBA00022989"/>
    </source>
</evidence>
<dbReference type="SUPFAM" id="SSF56024">
    <property type="entry name" value="Phospholipase D/nuclease"/>
    <property type="match status" value="2"/>
</dbReference>
<feature type="active site" evidence="12">
    <location>
        <position position="406"/>
    </location>
</feature>
<dbReference type="OrthoDB" id="9762009at2"/>
<evidence type="ECO:0000256" key="6">
    <source>
        <dbReference type="ARBA" id="ARBA00022737"/>
    </source>
</evidence>
<keyword evidence="3 12" id="KW-0444">Lipid biosynthesis</keyword>
<keyword evidence="2 12" id="KW-1003">Cell membrane</keyword>
<feature type="active site" evidence="12">
    <location>
        <position position="232"/>
    </location>
</feature>
<evidence type="ECO:0000256" key="9">
    <source>
        <dbReference type="ARBA" id="ARBA00023136"/>
    </source>
</evidence>
<evidence type="ECO:0000256" key="2">
    <source>
        <dbReference type="ARBA" id="ARBA00022475"/>
    </source>
</evidence>
<dbReference type="NCBIfam" id="TIGR04265">
    <property type="entry name" value="bac_cardiolipin"/>
    <property type="match status" value="1"/>
</dbReference>
<keyword evidence="9 12" id="KW-0472">Membrane</keyword>
<feature type="active site" evidence="12">
    <location>
        <position position="227"/>
    </location>
</feature>
<dbReference type="Proteomes" id="UP000310636">
    <property type="component" value="Unassembled WGS sequence"/>
</dbReference>
<dbReference type="InterPro" id="IPR022924">
    <property type="entry name" value="Cardiolipin_synthase"/>
</dbReference>
<dbReference type="GO" id="GO:0005886">
    <property type="term" value="C:plasma membrane"/>
    <property type="evidence" value="ECO:0007669"/>
    <property type="project" value="UniProtKB-SubCell"/>
</dbReference>
<evidence type="ECO:0000256" key="1">
    <source>
        <dbReference type="ARBA" id="ARBA00004651"/>
    </source>
</evidence>
<proteinExistence type="inferred from homology"/>
<feature type="active site" evidence="12">
    <location>
        <position position="404"/>
    </location>
</feature>
<dbReference type="Gene3D" id="3.30.870.10">
    <property type="entry name" value="Endonuclease Chain A"/>
    <property type="match status" value="2"/>
</dbReference>
<evidence type="ECO:0000313" key="16">
    <source>
        <dbReference type="Proteomes" id="UP000310636"/>
    </source>
</evidence>
<dbReference type="GO" id="GO:0008808">
    <property type="term" value="F:cardiolipin synthase activity"/>
    <property type="evidence" value="ECO:0007669"/>
    <property type="project" value="UniProtKB-UniRule"/>
</dbReference>
<dbReference type="Pfam" id="PF13091">
    <property type="entry name" value="PLDc_2"/>
    <property type="match status" value="2"/>
</dbReference>
<dbReference type="CDD" id="cd09112">
    <property type="entry name" value="PLDc_CLS_2"/>
    <property type="match status" value="1"/>
</dbReference>
<comment type="catalytic activity">
    <reaction evidence="12">
        <text>2 a 1,2-diacyl-sn-glycero-3-phospho-(1'-sn-glycerol) = a cardiolipin + glycerol</text>
        <dbReference type="Rhea" id="RHEA:31451"/>
        <dbReference type="ChEBI" id="CHEBI:17754"/>
        <dbReference type="ChEBI" id="CHEBI:62237"/>
        <dbReference type="ChEBI" id="CHEBI:64716"/>
    </reaction>
</comment>
<evidence type="ECO:0000256" key="11">
    <source>
        <dbReference type="ARBA" id="ARBA00023264"/>
    </source>
</evidence>
<evidence type="ECO:0000256" key="8">
    <source>
        <dbReference type="ARBA" id="ARBA00023098"/>
    </source>
</evidence>
<feature type="active site" evidence="12">
    <location>
        <position position="411"/>
    </location>
</feature>
<keyword evidence="4 12" id="KW-0808">Transferase</keyword>
<dbReference type="Pfam" id="PF13396">
    <property type="entry name" value="PLDc_N"/>
    <property type="match status" value="1"/>
</dbReference>
<keyword evidence="6" id="KW-0677">Repeat</keyword>
<dbReference type="GO" id="GO:0032049">
    <property type="term" value="P:cardiolipin biosynthetic process"/>
    <property type="evidence" value="ECO:0007669"/>
    <property type="project" value="UniProtKB-UniRule"/>
</dbReference>
<evidence type="ECO:0000259" key="14">
    <source>
        <dbReference type="PROSITE" id="PS50035"/>
    </source>
</evidence>
<dbReference type="RefSeq" id="WP_136372150.1">
    <property type="nucleotide sequence ID" value="NZ_SSOB01000034.1"/>
</dbReference>
<comment type="similarity">
    <text evidence="12">Belongs to the phospholipase D family. Cardiolipin synthase subfamily.</text>
</comment>
<feature type="domain" description="PLD phosphodiesterase" evidence="14">
    <location>
        <begin position="399"/>
        <end position="426"/>
    </location>
</feature>
<protein>
    <recommendedName>
        <fullName evidence="12 13">Cardiolipin synthase</fullName>
        <shortName evidence="12">CL synthase</shortName>
        <ecNumber evidence="12 13">2.7.8.-</ecNumber>
    </recommendedName>
</protein>
<dbReference type="InterPro" id="IPR001736">
    <property type="entry name" value="PLipase_D/transphosphatidylase"/>
</dbReference>
<dbReference type="CDD" id="cd09110">
    <property type="entry name" value="PLDc_CLS_1"/>
    <property type="match status" value="1"/>
</dbReference>
<sequence>MSLSSITQNIYTVITLINLVLAISVIFLERRNVGVTWAWLMIFLFFPVGGFIIYLIFGQNLSRLKIYKDKKWRNKLYQQLTDHQKKEFRQRRVEYNDPSMAGFEDLIYMNLSSAKALYTQDNAVQVFKDGNEKFYSLFEEIRTATTHIHLMYYIINDDNTGRRLLELLKEKAEQGVEVRFLYDPIGSHRLSARVFQPLLQAGGQVAAFFPSKVPYLNFRVNYRNHRKLAIIDGTIGYIGGINVGDEYLGLADRFGYWRDTHLRMTGSAVRMMQGHFIRDWNMASKRQLVETEFFLPSVSDEEKGKVGVQIVASGPDQSYEHIRNAYIKMIHRARKSVWIQTPYFVPDESLVNAIQTAALSGVNVKMIIPAIPDHQMVYWATHSYVGDLLPLGVECYLYENGFLHAKTLIIDGAVASVGTANFDIRSFKLNFEINAFLYDRELVGELERNYLKDIEHSRLWTYEEYLKRPRMHKLRESVTRLLSPIL</sequence>
<evidence type="ECO:0000256" key="3">
    <source>
        <dbReference type="ARBA" id="ARBA00022516"/>
    </source>
</evidence>
<keyword evidence="11 12" id="KW-1208">Phospholipid metabolism</keyword>
<evidence type="ECO:0000256" key="4">
    <source>
        <dbReference type="ARBA" id="ARBA00022679"/>
    </source>
</evidence>
<keyword evidence="7 12" id="KW-1133">Transmembrane helix</keyword>
<gene>
    <name evidence="15" type="primary">cls</name>
    <name evidence="15" type="ORF">E6C55_22920</name>
</gene>
<comment type="caution">
    <text evidence="15">The sequence shown here is derived from an EMBL/GenBank/DDBJ whole genome shotgun (WGS) entry which is preliminary data.</text>
</comment>
<dbReference type="PROSITE" id="PS50035">
    <property type="entry name" value="PLD"/>
    <property type="match status" value="2"/>
</dbReference>
<comment type="function">
    <text evidence="12">Catalyzes the reversible phosphatidyl group transfer from one phosphatidylglycerol molecule to another to form cardiolipin (CL) (diphosphatidylglycerol) and glycerol.</text>
</comment>
<evidence type="ECO:0000256" key="5">
    <source>
        <dbReference type="ARBA" id="ARBA00022692"/>
    </source>
</evidence>